<dbReference type="AlphaFoldDB" id="A0A5C6S4S8"/>
<evidence type="ECO:0000313" key="1">
    <source>
        <dbReference type="EMBL" id="TXB69496.1"/>
    </source>
</evidence>
<dbReference type="OrthoDB" id="9758448at2"/>
<dbReference type="Gene3D" id="2.40.160.60">
    <property type="entry name" value="Outer membrane protein transport protein (OMPP1/FadL/TodX)"/>
    <property type="match status" value="1"/>
</dbReference>
<dbReference type="RefSeq" id="WP_147165628.1">
    <property type="nucleotide sequence ID" value="NZ_VOOR01000002.1"/>
</dbReference>
<sequence length="270" mass="28807">MRPFLCTLVLLLIIPFVGFGQIAAPPVGGGRGMAMGQTGLTFRDGHALFTNQAGLGFLEEATAVAFGEQRFLLEELGSYSLGAALPVGKGALGLSLNHFGFEGYNEQRIGLAYGRQLAEGLSIGAKFIALHTQIPEYGNTWGLTVEAGLQYQLLPEVSVGFHLANPARVETAPGTALPTLLRLGFQYAPSQQLKILAEVEKDIDFTARFRAGAEYQAAEAVHIRLGAATQPAEASLGLGFALWEGMKFDVAARYHQALGITPGAGLHYRF</sequence>
<organism evidence="1 2">
    <name type="scientific">Phaeodactylibacter luteus</name>
    <dbReference type="NCBI Taxonomy" id="1564516"/>
    <lineage>
        <taxon>Bacteria</taxon>
        <taxon>Pseudomonadati</taxon>
        <taxon>Bacteroidota</taxon>
        <taxon>Saprospiria</taxon>
        <taxon>Saprospirales</taxon>
        <taxon>Haliscomenobacteraceae</taxon>
        <taxon>Phaeodactylibacter</taxon>
    </lineage>
</organism>
<evidence type="ECO:0000313" key="2">
    <source>
        <dbReference type="Proteomes" id="UP000321580"/>
    </source>
</evidence>
<dbReference type="EMBL" id="VOOR01000002">
    <property type="protein sequence ID" value="TXB69496.1"/>
    <property type="molecule type" value="Genomic_DNA"/>
</dbReference>
<accession>A0A5C6S4S8</accession>
<gene>
    <name evidence="1" type="ORF">FRY97_01420</name>
</gene>
<comment type="caution">
    <text evidence="1">The sequence shown here is derived from an EMBL/GenBank/DDBJ whole genome shotgun (WGS) entry which is preliminary data.</text>
</comment>
<reference evidence="1 2" key="1">
    <citation type="submission" date="2019-08" db="EMBL/GenBank/DDBJ databases">
        <title>Genome of Phaeodactylibacter luteus.</title>
        <authorList>
            <person name="Bowman J.P."/>
        </authorList>
    </citation>
    <scope>NUCLEOTIDE SEQUENCE [LARGE SCALE GENOMIC DNA]</scope>
    <source>
        <strain evidence="1 2">KCTC 42180</strain>
    </source>
</reference>
<dbReference type="Proteomes" id="UP000321580">
    <property type="component" value="Unassembled WGS sequence"/>
</dbReference>
<protein>
    <recommendedName>
        <fullName evidence="3">PorV/PorQ family protein</fullName>
    </recommendedName>
</protein>
<evidence type="ECO:0008006" key="3">
    <source>
        <dbReference type="Google" id="ProtNLM"/>
    </source>
</evidence>
<name>A0A5C6S4S8_9BACT</name>
<proteinExistence type="predicted"/>
<keyword evidence="2" id="KW-1185">Reference proteome</keyword>
<dbReference type="SUPFAM" id="SSF56935">
    <property type="entry name" value="Porins"/>
    <property type="match status" value="1"/>
</dbReference>